<protein>
    <submittedName>
        <fullName evidence="1">Uncharacterized protein</fullName>
    </submittedName>
</protein>
<name>A0A3L8SD91_CHLGU</name>
<evidence type="ECO:0000313" key="2">
    <source>
        <dbReference type="Proteomes" id="UP000276834"/>
    </source>
</evidence>
<dbReference type="Proteomes" id="UP000276834">
    <property type="component" value="Unassembled WGS sequence"/>
</dbReference>
<dbReference type="AlphaFoldDB" id="A0A3L8SD91"/>
<dbReference type="EMBL" id="QUSF01000027">
    <property type="protein sequence ID" value="RLW00415.1"/>
    <property type="molecule type" value="Genomic_DNA"/>
</dbReference>
<comment type="caution">
    <text evidence="1">The sequence shown here is derived from an EMBL/GenBank/DDBJ whole genome shotgun (WGS) entry which is preliminary data.</text>
</comment>
<keyword evidence="2" id="KW-1185">Reference proteome</keyword>
<sequence length="141" mass="15039">MVPLDTPTASSHQLINELRKGLINPKEDQTDDHIPQPRFMAQSPLLLPSSAGAACTVSPKPAPALTPGRCRDGDISPCATSRVPPASPASAFASVLLLPWGQTSGQRVPALLLQGKSQLCFAKNKSISRICFMPMGWRIPD</sequence>
<accession>A0A3L8SD91</accession>
<evidence type="ECO:0000313" key="1">
    <source>
        <dbReference type="EMBL" id="RLW00415.1"/>
    </source>
</evidence>
<proteinExistence type="predicted"/>
<gene>
    <name evidence="1" type="ORF">DV515_00008960</name>
</gene>
<reference evidence="1 2" key="1">
    <citation type="journal article" date="2018" name="Proc. R. Soc. B">
        <title>A non-coding region near Follistatin controls head colour polymorphism in the Gouldian finch.</title>
        <authorList>
            <person name="Toomey M.B."/>
            <person name="Marques C.I."/>
            <person name="Andrade P."/>
            <person name="Araujo P.M."/>
            <person name="Sabatino S."/>
            <person name="Gazda M.A."/>
            <person name="Afonso S."/>
            <person name="Lopes R.J."/>
            <person name="Corbo J.C."/>
            <person name="Carneiro M."/>
        </authorList>
    </citation>
    <scope>NUCLEOTIDE SEQUENCE [LARGE SCALE GENOMIC DNA]</scope>
    <source>
        <strain evidence="1">Red01</strain>
        <tissue evidence="1">Muscle</tissue>
    </source>
</reference>
<organism evidence="1 2">
    <name type="scientific">Chloebia gouldiae</name>
    <name type="common">Gouldian finch</name>
    <name type="synonym">Erythrura gouldiae</name>
    <dbReference type="NCBI Taxonomy" id="44316"/>
    <lineage>
        <taxon>Eukaryota</taxon>
        <taxon>Metazoa</taxon>
        <taxon>Chordata</taxon>
        <taxon>Craniata</taxon>
        <taxon>Vertebrata</taxon>
        <taxon>Euteleostomi</taxon>
        <taxon>Archelosauria</taxon>
        <taxon>Archosauria</taxon>
        <taxon>Dinosauria</taxon>
        <taxon>Saurischia</taxon>
        <taxon>Theropoda</taxon>
        <taxon>Coelurosauria</taxon>
        <taxon>Aves</taxon>
        <taxon>Neognathae</taxon>
        <taxon>Neoaves</taxon>
        <taxon>Telluraves</taxon>
        <taxon>Australaves</taxon>
        <taxon>Passeriformes</taxon>
        <taxon>Passeroidea</taxon>
        <taxon>Passeridae</taxon>
        <taxon>Chloebia</taxon>
    </lineage>
</organism>